<dbReference type="PANTHER" id="PTHR37463">
    <property type="entry name" value="GSL3115 PROTEIN"/>
    <property type="match status" value="1"/>
</dbReference>
<reference evidence="1 2" key="1">
    <citation type="submission" date="2018-04" db="EMBL/GenBank/DDBJ databases">
        <title>Complete genome sequence of the nitrogen-fixing bacterium Azospirillum humicireducens type strain SgZ-5.</title>
        <authorList>
            <person name="Yu Z."/>
        </authorList>
    </citation>
    <scope>NUCLEOTIDE SEQUENCE [LARGE SCALE GENOMIC DNA]</scope>
    <source>
        <strain evidence="1 2">SgZ-5</strain>
        <plasmid evidence="1 2">pYZ2</plasmid>
    </source>
</reference>
<organism evidence="1 2">
    <name type="scientific">Azospirillum humicireducens</name>
    <dbReference type="NCBI Taxonomy" id="1226968"/>
    <lineage>
        <taxon>Bacteria</taxon>
        <taxon>Pseudomonadati</taxon>
        <taxon>Pseudomonadota</taxon>
        <taxon>Alphaproteobacteria</taxon>
        <taxon>Rhodospirillales</taxon>
        <taxon>Azospirillaceae</taxon>
        <taxon>Azospirillum</taxon>
    </lineage>
</organism>
<proteinExistence type="predicted"/>
<dbReference type="PANTHER" id="PTHR37463:SF1">
    <property type="entry name" value="DUF2256 DOMAIN-CONTAINING PROTEIN"/>
    <property type="match status" value="1"/>
</dbReference>
<dbReference type="OrthoDB" id="27194at2"/>
<evidence type="ECO:0000313" key="1">
    <source>
        <dbReference type="EMBL" id="AWB07552.1"/>
    </source>
</evidence>
<evidence type="ECO:0000313" key="2">
    <source>
        <dbReference type="Proteomes" id="UP000077405"/>
    </source>
</evidence>
<protein>
    <submittedName>
        <fullName evidence="1">DUF2256 domain-containing protein</fullName>
    </submittedName>
</protein>
<dbReference type="EMBL" id="CP028903">
    <property type="protein sequence ID" value="AWB07552.1"/>
    <property type="molecule type" value="Genomic_DNA"/>
</dbReference>
<dbReference type="InterPro" id="IPR017136">
    <property type="entry name" value="UCP037205"/>
</dbReference>
<geneLocation type="plasmid" evidence="1 2">
    <name>pYZ2</name>
</geneLocation>
<keyword evidence="2" id="KW-1185">Reference proteome</keyword>
<dbReference type="Pfam" id="PF10013">
    <property type="entry name" value="DUF2256"/>
    <property type="match status" value="1"/>
</dbReference>
<dbReference type="KEGG" id="ahu:A6A40_21310"/>
<accession>A0A2R4VT08</accession>
<sequence>MKGVKKADLPAKTCPVCNRPFTWRKKWERVWDEVKYCSDRCRGDAHKREGARQDDPPRS</sequence>
<dbReference type="Proteomes" id="UP000077405">
    <property type="component" value="Plasmid pYZ2"/>
</dbReference>
<dbReference type="RefSeq" id="WP_108547833.1">
    <property type="nucleotide sequence ID" value="NZ_CP028903.1"/>
</dbReference>
<dbReference type="AlphaFoldDB" id="A0A2R4VT08"/>
<gene>
    <name evidence="1" type="ORF">A6A40_21310</name>
</gene>
<name>A0A2R4VT08_9PROT</name>
<keyword evidence="1" id="KW-0614">Plasmid</keyword>